<evidence type="ECO:0000259" key="2">
    <source>
        <dbReference type="Pfam" id="PF15021"/>
    </source>
</evidence>
<dbReference type="Proteomes" id="UP000694540">
    <property type="component" value="Unplaced"/>
</dbReference>
<keyword evidence="4" id="KW-1185">Reference proteome</keyword>
<reference evidence="3" key="2">
    <citation type="submission" date="2025-09" db="UniProtKB">
        <authorList>
            <consortium name="Ensembl"/>
        </authorList>
    </citation>
    <scope>IDENTIFICATION</scope>
</reference>
<dbReference type="GO" id="GO:0045830">
    <property type="term" value="P:positive regulation of isotype switching"/>
    <property type="evidence" value="ECO:0007669"/>
    <property type="project" value="Ensembl"/>
</dbReference>
<dbReference type="GO" id="GO:0035861">
    <property type="term" value="C:site of double-strand break"/>
    <property type="evidence" value="ECO:0007669"/>
    <property type="project" value="Ensembl"/>
</dbReference>
<reference evidence="3" key="1">
    <citation type="submission" date="2025-08" db="UniProtKB">
        <authorList>
            <consortium name="Ensembl"/>
        </authorList>
    </citation>
    <scope>IDENTIFICATION</scope>
</reference>
<organism evidence="3 4">
    <name type="scientific">Catagonus wagneri</name>
    <name type="common">Chacoan peccary</name>
    <dbReference type="NCBI Taxonomy" id="51154"/>
    <lineage>
        <taxon>Eukaryota</taxon>
        <taxon>Metazoa</taxon>
        <taxon>Chordata</taxon>
        <taxon>Craniata</taxon>
        <taxon>Vertebrata</taxon>
        <taxon>Euteleostomi</taxon>
        <taxon>Mammalia</taxon>
        <taxon>Eutheria</taxon>
        <taxon>Laurasiatheria</taxon>
        <taxon>Artiodactyla</taxon>
        <taxon>Suina</taxon>
        <taxon>Tayassuidae</taxon>
        <taxon>Catagonus</taxon>
    </lineage>
</organism>
<dbReference type="PANTHER" id="PTHR36863:SF1">
    <property type="entry name" value="SHIELDIN COMPLEX SUBUNIT 1"/>
    <property type="match status" value="1"/>
</dbReference>
<dbReference type="GeneTree" id="ENSGT00390000014969"/>
<protein>
    <submittedName>
        <fullName evidence="3">Shieldin complex subunit 1</fullName>
    </submittedName>
</protein>
<dbReference type="GO" id="GO:2000042">
    <property type="term" value="P:negative regulation of double-strand break repair via homologous recombination"/>
    <property type="evidence" value="ECO:0007669"/>
    <property type="project" value="Ensembl"/>
</dbReference>
<dbReference type="Ensembl" id="ENSCWAT00000010493.1">
    <property type="protein sequence ID" value="ENSCWAP00000009663.1"/>
    <property type="gene ID" value="ENSCWAG00000007478.1"/>
</dbReference>
<sequence>MATQDATPASQWEGSNALDLPSACDIRDYVLQRPRQEASSEAFSSQEALSLPCSSDVDPDTSNVNPKQSDSWTSENFWLDPPAQGRPEAQAEAGGLREYLDRFYEVFGRSQPASGNPLSTSVYQRLSQKIGELKGQGNQEYTLRSYQLARVIFNRDGCSVLQRRSGDAPFCPPGEGEGSASLADGKLTPGLSKDIIHFLLQQNVMQDP</sequence>
<evidence type="ECO:0000256" key="1">
    <source>
        <dbReference type="SAM" id="MobiDB-lite"/>
    </source>
</evidence>
<dbReference type="Pfam" id="PF15021">
    <property type="entry name" value="SHLD1_C"/>
    <property type="match status" value="1"/>
</dbReference>
<evidence type="ECO:0000313" key="4">
    <source>
        <dbReference type="Proteomes" id="UP000694540"/>
    </source>
</evidence>
<feature type="domain" description="Shieldin complex subunit 1 C-terminal" evidence="2">
    <location>
        <begin position="87"/>
        <end position="206"/>
    </location>
</feature>
<gene>
    <name evidence="3" type="primary">SHLD1</name>
</gene>
<dbReference type="AlphaFoldDB" id="A0A8C3W849"/>
<proteinExistence type="predicted"/>
<feature type="compositionally biased region" description="Low complexity" evidence="1">
    <location>
        <begin position="39"/>
        <end position="51"/>
    </location>
</feature>
<evidence type="ECO:0000313" key="3">
    <source>
        <dbReference type="Ensembl" id="ENSCWAP00000009663.1"/>
    </source>
</evidence>
<dbReference type="InterPro" id="IPR053898">
    <property type="entry name" value="SHLD1_C"/>
</dbReference>
<feature type="region of interest" description="Disordered" evidence="1">
    <location>
        <begin position="35"/>
        <end position="75"/>
    </location>
</feature>
<accession>A0A8C3W849</accession>
<dbReference type="GO" id="GO:2001034">
    <property type="term" value="P:positive regulation of double-strand break repair via nonhomologous end joining"/>
    <property type="evidence" value="ECO:0007669"/>
    <property type="project" value="Ensembl"/>
</dbReference>
<feature type="compositionally biased region" description="Polar residues" evidence="1">
    <location>
        <begin position="60"/>
        <end position="75"/>
    </location>
</feature>
<dbReference type="PANTHER" id="PTHR36863">
    <property type="entry name" value="SHIELDIN COMPLEX SUBUNIT 1"/>
    <property type="match status" value="1"/>
</dbReference>
<name>A0A8C3W849_9CETA</name>
<dbReference type="InterPro" id="IPR027821">
    <property type="entry name" value="SHLD1"/>
</dbReference>